<evidence type="ECO:0000313" key="3">
    <source>
        <dbReference type="Proteomes" id="UP000799766"/>
    </source>
</evidence>
<name>A0A6A6P1H7_9PEZI</name>
<dbReference type="Proteomes" id="UP000799766">
    <property type="component" value="Unassembled WGS sequence"/>
</dbReference>
<gene>
    <name evidence="2" type="ORF">BDY21DRAFT_16066</name>
</gene>
<evidence type="ECO:0000313" key="2">
    <source>
        <dbReference type="EMBL" id="KAF2457749.1"/>
    </source>
</evidence>
<keyword evidence="3" id="KW-1185">Reference proteome</keyword>
<accession>A0A6A6P1H7</accession>
<dbReference type="EMBL" id="MU001679">
    <property type="protein sequence ID" value="KAF2457749.1"/>
    <property type="molecule type" value="Genomic_DNA"/>
</dbReference>
<dbReference type="AlphaFoldDB" id="A0A6A6P1H7"/>
<reference evidence="2" key="1">
    <citation type="journal article" date="2020" name="Stud. Mycol.">
        <title>101 Dothideomycetes genomes: a test case for predicting lifestyles and emergence of pathogens.</title>
        <authorList>
            <person name="Haridas S."/>
            <person name="Albert R."/>
            <person name="Binder M."/>
            <person name="Bloem J."/>
            <person name="Labutti K."/>
            <person name="Salamov A."/>
            <person name="Andreopoulos B."/>
            <person name="Baker S."/>
            <person name="Barry K."/>
            <person name="Bills G."/>
            <person name="Bluhm B."/>
            <person name="Cannon C."/>
            <person name="Castanera R."/>
            <person name="Culley D."/>
            <person name="Daum C."/>
            <person name="Ezra D."/>
            <person name="Gonzalez J."/>
            <person name="Henrissat B."/>
            <person name="Kuo A."/>
            <person name="Liang C."/>
            <person name="Lipzen A."/>
            <person name="Lutzoni F."/>
            <person name="Magnuson J."/>
            <person name="Mondo S."/>
            <person name="Nolan M."/>
            <person name="Ohm R."/>
            <person name="Pangilinan J."/>
            <person name="Park H.-J."/>
            <person name="Ramirez L."/>
            <person name="Alfaro M."/>
            <person name="Sun H."/>
            <person name="Tritt A."/>
            <person name="Yoshinaga Y."/>
            <person name="Zwiers L.-H."/>
            <person name="Turgeon B."/>
            <person name="Goodwin S."/>
            <person name="Spatafora J."/>
            <person name="Crous P."/>
            <person name="Grigoriev I."/>
        </authorList>
    </citation>
    <scope>NUCLEOTIDE SEQUENCE</scope>
    <source>
        <strain evidence="2">ATCC 16933</strain>
    </source>
</reference>
<evidence type="ECO:0000256" key="1">
    <source>
        <dbReference type="SAM" id="MobiDB-lite"/>
    </source>
</evidence>
<organism evidence="2 3">
    <name type="scientific">Lineolata rhizophorae</name>
    <dbReference type="NCBI Taxonomy" id="578093"/>
    <lineage>
        <taxon>Eukaryota</taxon>
        <taxon>Fungi</taxon>
        <taxon>Dikarya</taxon>
        <taxon>Ascomycota</taxon>
        <taxon>Pezizomycotina</taxon>
        <taxon>Dothideomycetes</taxon>
        <taxon>Dothideomycetes incertae sedis</taxon>
        <taxon>Lineolatales</taxon>
        <taxon>Lineolataceae</taxon>
        <taxon>Lineolata</taxon>
    </lineage>
</organism>
<protein>
    <submittedName>
        <fullName evidence="2">Uncharacterized protein</fullName>
    </submittedName>
</protein>
<sequence length="198" mass="22075">MPCLNPVRRGNVVDLPGHSHNPRTASTWKEALQRVNAIRYHTTALEQLMRIPYIIPVAKLPHPTIRGPEELARQRRRARGSAEFCSTTSGQHSHTLARLNRHEIDAGPGPVTCTSRAEHLIDAKCAELYCPHLHRSCIMVCALTSECSVLAMFAIFNSELHLQRTDLSDYPSFSGTSRLRRQACASILESGEVLLDCL</sequence>
<feature type="region of interest" description="Disordered" evidence="1">
    <location>
        <begin position="1"/>
        <end position="21"/>
    </location>
</feature>
<proteinExistence type="predicted"/>